<organism evidence="1 2">
    <name type="scientific">Candidatus Propionivibrio dominans</name>
    <dbReference type="NCBI Taxonomy" id="2954373"/>
    <lineage>
        <taxon>Bacteria</taxon>
        <taxon>Pseudomonadati</taxon>
        <taxon>Pseudomonadota</taxon>
        <taxon>Betaproteobacteria</taxon>
        <taxon>Rhodocyclales</taxon>
        <taxon>Rhodocyclaceae</taxon>
        <taxon>Propionivibrio</taxon>
    </lineage>
</organism>
<accession>A0A9D7I9V4</accession>
<dbReference type="EMBL" id="JADJNC010000034">
    <property type="protein sequence ID" value="MBK7424548.1"/>
    <property type="molecule type" value="Genomic_DNA"/>
</dbReference>
<sequence length="676" mass="72177">MADIVDLQTHLIGTPANGVNLYQVPNASMEVLEDIINATWNLALEKSDDVTAKVTAATTDNGLLDPDLAPTATAGTVVVPTIDEPLVDIPTSASVDDVFLKFNDEYPDLATWLVSQFTYLHSNYFSDYSIFVGAINPSSSPTAAAGAVAALLIDEPLVDLPTSASVDDIFLKFNDEYPDLALWLVSQFTAYKADHFSDYASFVGAVDPTDPPTAAAGTVSVPVIDEPLVNIPADATVVDVFDTFTQEYLELATWLVAQFTDYLADNAPNDAASYAAAGTWLTDALGNPEVGLPPGVADQIWTDDRDRITADAARAQADVLDMFASKRFPLPPGAAANATIKIQQKTQDAVAESSRKVAMVSVELQKWTVEKLVMMHDAVMKNAVEYVRAIASGPDMISRVVGIGYDAQQKLISAVASFYNARTQAQDVMSKVAQYNNSITFDASKANQSGELSVLDKVVALRNAAMQGATDYSKALASAPDIISKMSGIGYDAQSKLITSTASYYNARTQAKEAESKVLQYNNTIDFESAKANQASTLEVLKMVVSLRKSAMQDTVDYIKAMATSPDTISRMSGIGYDAQSKLITSASQYYNARTQATEAVSKVTQYNNSIAFDSAKTNQVAKVSVTEMNLKALLADISSIAQQATAALNNLHVGVTMQAGGSTITTQAQVDVPGT</sequence>
<proteinExistence type="predicted"/>
<comment type="caution">
    <text evidence="1">The sequence shown here is derived from an EMBL/GenBank/DDBJ whole genome shotgun (WGS) entry which is preliminary data.</text>
</comment>
<dbReference type="Proteomes" id="UP000886602">
    <property type="component" value="Unassembled WGS sequence"/>
</dbReference>
<reference evidence="1" key="1">
    <citation type="submission" date="2020-10" db="EMBL/GenBank/DDBJ databases">
        <title>Connecting structure to function with the recovery of over 1000 high-quality activated sludge metagenome-assembled genomes encoding full-length rRNA genes using long-read sequencing.</title>
        <authorList>
            <person name="Singleton C.M."/>
            <person name="Petriglieri F."/>
            <person name="Kristensen J.M."/>
            <person name="Kirkegaard R.H."/>
            <person name="Michaelsen T.Y."/>
            <person name="Andersen M.H."/>
            <person name="Karst S.M."/>
            <person name="Dueholm M.S."/>
            <person name="Nielsen P.H."/>
            <person name="Albertsen M."/>
        </authorList>
    </citation>
    <scope>NUCLEOTIDE SEQUENCE</scope>
    <source>
        <strain evidence="1">EsbW_18-Q3-R4-48_MAXAC.044</strain>
    </source>
</reference>
<dbReference type="AlphaFoldDB" id="A0A9D7I9V4"/>
<name>A0A9D7I9V4_9RHOO</name>
<protein>
    <submittedName>
        <fullName evidence="1">Uncharacterized protein</fullName>
    </submittedName>
</protein>
<evidence type="ECO:0000313" key="2">
    <source>
        <dbReference type="Proteomes" id="UP000886602"/>
    </source>
</evidence>
<evidence type="ECO:0000313" key="1">
    <source>
        <dbReference type="EMBL" id="MBK7424548.1"/>
    </source>
</evidence>
<gene>
    <name evidence="1" type="ORF">IPJ48_16515</name>
</gene>